<dbReference type="InterPro" id="IPR033228">
    <property type="entry name" value="SZT2"/>
</dbReference>
<organism evidence="2 3">
    <name type="scientific">Rhizopus stolonifer</name>
    <name type="common">Rhizopus nigricans</name>
    <dbReference type="NCBI Taxonomy" id="4846"/>
    <lineage>
        <taxon>Eukaryota</taxon>
        <taxon>Fungi</taxon>
        <taxon>Fungi incertae sedis</taxon>
        <taxon>Mucoromycota</taxon>
        <taxon>Mucoromycotina</taxon>
        <taxon>Mucoromycetes</taxon>
        <taxon>Mucorales</taxon>
        <taxon>Mucorineae</taxon>
        <taxon>Rhizopodaceae</taxon>
        <taxon>Rhizopus</taxon>
    </lineage>
</organism>
<dbReference type="GO" id="GO:0005777">
    <property type="term" value="C:peroxisome"/>
    <property type="evidence" value="ECO:0007669"/>
    <property type="project" value="InterPro"/>
</dbReference>
<feature type="region of interest" description="Disordered" evidence="1">
    <location>
        <begin position="1811"/>
        <end position="1835"/>
    </location>
</feature>
<dbReference type="EMBL" id="PJQM01000300">
    <property type="protein sequence ID" value="RCI05799.1"/>
    <property type="molecule type" value="Genomic_DNA"/>
</dbReference>
<protein>
    <submittedName>
        <fullName evidence="2">Uncharacterized protein</fullName>
    </submittedName>
</protein>
<feature type="compositionally biased region" description="Polar residues" evidence="1">
    <location>
        <begin position="920"/>
        <end position="933"/>
    </location>
</feature>
<feature type="compositionally biased region" description="Low complexity" evidence="1">
    <location>
        <begin position="1815"/>
        <end position="1824"/>
    </location>
</feature>
<dbReference type="PANTHER" id="PTHR14918">
    <property type="entry name" value="KICSTOR COMPLEX PROTEIN SZT2"/>
    <property type="match status" value="1"/>
</dbReference>
<proteinExistence type="predicted"/>
<feature type="non-terminal residue" evidence="2">
    <location>
        <position position="1"/>
    </location>
</feature>
<evidence type="ECO:0000313" key="3">
    <source>
        <dbReference type="Proteomes" id="UP000253551"/>
    </source>
</evidence>
<feature type="non-terminal residue" evidence="2">
    <location>
        <position position="3219"/>
    </location>
</feature>
<feature type="region of interest" description="Disordered" evidence="1">
    <location>
        <begin position="920"/>
        <end position="942"/>
    </location>
</feature>
<feature type="region of interest" description="Disordered" evidence="1">
    <location>
        <begin position="2686"/>
        <end position="2725"/>
    </location>
</feature>
<evidence type="ECO:0000256" key="1">
    <source>
        <dbReference type="SAM" id="MobiDB-lite"/>
    </source>
</evidence>
<feature type="region of interest" description="Disordered" evidence="1">
    <location>
        <begin position="253"/>
        <end position="291"/>
    </location>
</feature>
<accession>A0A367KUC0</accession>
<name>A0A367KUC0_RHIST</name>
<dbReference type="Proteomes" id="UP000253551">
    <property type="component" value="Unassembled WGS sequence"/>
</dbReference>
<reference evidence="2 3" key="1">
    <citation type="journal article" date="2018" name="G3 (Bethesda)">
        <title>Phylogenetic and Phylogenomic Definition of Rhizopus Species.</title>
        <authorList>
            <person name="Gryganskyi A.P."/>
            <person name="Golan J."/>
            <person name="Dolatabadi S."/>
            <person name="Mondo S."/>
            <person name="Robb S."/>
            <person name="Idnurm A."/>
            <person name="Muszewska A."/>
            <person name="Steczkiewicz K."/>
            <person name="Masonjones S."/>
            <person name="Liao H.L."/>
            <person name="Gajdeczka M.T."/>
            <person name="Anike F."/>
            <person name="Vuek A."/>
            <person name="Anishchenko I.M."/>
            <person name="Voigt K."/>
            <person name="de Hoog G.S."/>
            <person name="Smith M.E."/>
            <person name="Heitman J."/>
            <person name="Vilgalys R."/>
            <person name="Stajich J.E."/>
        </authorList>
    </citation>
    <scope>NUCLEOTIDE SEQUENCE [LARGE SCALE GENOMIC DNA]</scope>
    <source>
        <strain evidence="2 3">LSU 92-RS-03</strain>
    </source>
</reference>
<dbReference type="PANTHER" id="PTHR14918:SF3">
    <property type="entry name" value="KICSTOR COMPLEX PROTEIN SZT2"/>
    <property type="match status" value="1"/>
</dbReference>
<feature type="compositionally biased region" description="Polar residues" evidence="1">
    <location>
        <begin position="2533"/>
        <end position="2563"/>
    </location>
</feature>
<evidence type="ECO:0000313" key="2">
    <source>
        <dbReference type="EMBL" id="RCI05799.1"/>
    </source>
</evidence>
<feature type="region of interest" description="Disordered" evidence="1">
    <location>
        <begin position="460"/>
        <end position="483"/>
    </location>
</feature>
<dbReference type="STRING" id="4846.A0A367KUC0"/>
<feature type="region of interest" description="Disordered" evidence="1">
    <location>
        <begin position="2530"/>
        <end position="2588"/>
    </location>
</feature>
<sequence>LVEAKTAVVLLKTNKLCTKNEYTQWLLKMLYQPRLRQDSECMNVVYLSRSRRRIWTTDFSINQEQNKGHLIHRNNEQLYVITPKTTIMTVAQENCIVYIVDLSSSLATIGNTQSDILLSEAYTTLRNSLEGLVQPFSMQVSPTEKAVFQPSIRITIMADYSQFASNMNIIPVLVGHPTMRVFMQNVVITASNIQNIIKKLKSEFLSFQHDTAQFRKVIKKTRNMMGYNLDVGSKTDPAVTDVLDATSFTSKHRQSVSINGNQSKLDESTKEAVPPDVSETQSATADQNKDTAYHSSKKEVWGVGKSGANLSRILHAGHFAMKLLPLEGTSRLILITDGTMKSNVHDNTFVRQFAEEDITCHIIQVGGSHDFIPGKNFGFVPDSEILKFLARATNGTFMYSDKCLPVANTNLTADKERSQSSINETVRFVDLNHCKHILNPNIYHHRILFRETTFTKNHNETRLTSDSDTRGHMRRESSNERQEKFSNFPWDPYATVPEEEWRLLKYREYVLPPEFSHIIAARARDGFIVQSVTFDDGTGSRQVDPDIHDLEAKDLSTMRKERVQIVMILHWQPNVVIEYRIRATWLPVVVGNSSSYNNETLLMSSGIFSRAKAPRAEIYVRTDVSFAHMLQNWDVFKRRAQMMGVVTGYIYFGETYAAPVYSKIEKLKKYLMDIYEGDEILKSTITFPSKFWMNVSNVTESAPNSLPSTLWSAEQTPNEFSGRYHLAHQQELFVESFRIFWDRLNAAETRARTRSWYDPGCIDLLVGNVSPFMTPKLSSVYNQDFVNNVEKNIHVMINNVKSVVGDWADFVGEDGTFVKMVHRLSTNFSSIRDDLLKETSMQTGKQPPSFCELRVRHEYGRLITLRLLFFNVEVLTRRKIAENLVHILKISPLTAVPCNTICQRSFSTLLMRDPKHFSDSSASLQDTNNQGGNSKIPGNLSKHQSRSKTWYLPFATWLTSEHIVHDYLHHTTWSWQTDSHDDTYHKHNQMMPIHDLAFQFLCQARLDQGYELVSPRQDSTQFYQEIKLPTVNGKRNSLCTIQYFVWKDSNTGKITTELWTEPTGEFDVGQYERVKKWAFEPDRNKISQLVTFDQIHAIGRSKVIGEFKDKANNFQAVEDHGDNHNVMLLPQLFDVSSVLRSNKFIVASFKCPRFEVVPHFHQTKLQLILPQHDDNERAYGEGTSSNVSTAPSTPSIRTKSFIRTQRYLRKNVHHNSNDFAMPLPPEEQNLFIPRPDSLLSGTIKIIAELNITLQSYAIHHYFVERSLEHISSGEINMSHHNLGIGFWNELKNALCKLLEDKKLTSTSLITDLRKTRCFVKVFDPRSFVVTLYPNLDSVTNSLLKLQKENASDDFISVSEDSKHIDVFMFECIRQKPMRPAKEGAVPETSNHFSVENIVDDTDKISIRPIDFLIHESDGLGEMLRPTLYEGHFSSSQTNAQLSERTLRVAQDVVKNYSKSFFNSFYACLVRGFIVSDDDLSKVMEVCHESSMEIDVTEFVNMMSTQSEEPIGFSREAQATEAQGKFNAIFNQYFEPVHTKTGKQMNLFYYKPSFSRYNATNIQAEDAPEDSRMSFIINLAVHSRSPLLVKLLCFSKTIPDNNNPETEDDSDTAVPINTLPTSYLDSLSTFGKKNLEKGKDQNNFPLMYKDNRILLQLVFLNMPKTELENSDPAGHSDMPPEAVENLTRSMQSQPECYNSLSTEQQLALVEIESRVKWLLVEETLHGLLKAPNISTPILNYVEKKLSKSNPYTGQNISIVIPFHFVKNNADSRKIFMKELEKDSYNNNTKYRLRRLGDYFYVSEDSVFNMGDEASYSNSNSPVTTENPPPSSEPESQCEDYCEGLGITLNTSCNKTDDENILANDADVSLCKRPLYWLIIVPRKSHIQIYYYSKIQTLESNSEILNAVKEKIKNIEERTNRMSLLNYLQETRICSAYLEVPGSSEEAKAYSDVESDESLSSDEPSDIFASADIKTGREYRSSFLPGQFSCPLVFTKRFPLHWRLQPNISLKFLTSDVLRLFKVINRSNTFVIERDESIVYCKIFEEVAGEHNQDSPNTVCSSPGQSDRLKSVEEDAKTIASFSIESSTKRDLAVAAATSPSRKRTASSSRTIGNESRDLVVQVYGINLPSWVESEFIDMIENRLITQITLTEVQQFLARNSTSKPTLADVEFILPIWKTPTRKEIVRVPRAIDNPGLFLHYFGQTIAADNIKSLNSPYIGDVLKRYHTDTFYNENNDIVGGVPKIQPDSHHNSLEETLLSTACFYYNCTKRVPGSSTPLELLVGQGMVGVCVTLLDEAGLPMTKVKREGSRNYSFDPETARHCLEQDFREVAAEDAYYHISLNFWSIGSLDSDALMQHLYECYRQSLCDYFIEKTVSMDFSMVLSDKKALQKAIATKSKGRLGTILRNKFVDSVLYTLKTASQMNSPTVYCMNKPIKTTPWCMDDLLRHLDATLRKIDINLRPVVASTPYNKEQWDSDIDACTTNNEWVLYKDYEHLHQQKIQENIRLVAISGLQEFVEKFGNISHASAQERRLSTTSLLGSQKSTSRRNSGDSAMTDHSGNQRNAKSRQDRSRASSTISNPGSIQKNGPQLDSKKHCFLILTLNESDLSIYTYNWSESLSFDLFKNISSFASRQEARIGILTNILHQKMGLFHHTEPIKDCVERFVSPSEQNVRFVPVNGTSSSIFSPSVPQSHVGSPIAKKPSQVDTSGMLSATASRGSTRRSTESSILPLANMLDFKDTITYTANVPQAHKSNETAAKSKEQDTYFDKILQRSLIKSNELDQALMDSITNSVAETPFGREFDTLRRHGQSFLEAFLRRSKVQSAHRKALKVYIKWRKRYGDPQAGLDAAEKLSRQDVSTIMRSSRVLHFCRTPLIFCDPEKDWMSITQGQTTQHIASWYKDMADVLISEYAAYLEKADMQPIEFAKSEDEESQCVMVLSEFDFGKHLKAGCSPAYLLSVFEGGSIVCEIRITGIFLSVTLYTLHRQYGRLDYKRFRPETRSKKRENFRKFEKNSGQFKQMIHINSFVYDFHIRYLQKALDDPEHLPNNFDIMIFVRKLALSNILPSPFSKARITRGLYQIQTVNINPTTFFENLFKISTRCGFRNVLLKNSFSTTSISSTTPFFDKNYNENSNSNWKYTLVLSPSSENEIKSSDLDFTSRKNAKINPTYSITIEYFVLVSNQERMTPQNMTKKSWSTSQRLFNDFTSLSEITLIDEGY</sequence>
<gene>
    <name evidence="2" type="ORF">CU098_002647</name>
</gene>
<keyword evidence="3" id="KW-1185">Reference proteome</keyword>
<feature type="compositionally biased region" description="Polar residues" evidence="1">
    <location>
        <begin position="2573"/>
        <end position="2588"/>
    </location>
</feature>
<dbReference type="OrthoDB" id="43547at2759"/>
<comment type="caution">
    <text evidence="2">The sequence shown here is derived from an EMBL/GenBank/DDBJ whole genome shotgun (WGS) entry which is preliminary data.</text>
</comment>